<sequence>MSDPKPTPSSARPRPQNPAWRRLSQAFRPYVSRSQIAAAALLAILGFAATVQVQSLRTDDEFASANRPQLIQMLDGLQQRTRRLEAEISELERARAELISGADRTRTAVEQAKARAETLGILAGTLPAEGPGIRVTISDTQSAVSASLIINTIQELRDAGAEAIEINDRVRIVAGSYVLDPQGGVGIIVDGVHIRPPYSIDAIGDTRTLATAMRIPGGVVDEVNQKGGLVSVLERDNLQVTSLHEPAAPRYARPAPESTSDEGK</sequence>
<keyword evidence="2" id="KW-0175">Coiled coil</keyword>
<name>A0A3D9V3B6_THECX</name>
<feature type="coiled-coil region" evidence="2">
    <location>
        <begin position="74"/>
        <end position="101"/>
    </location>
</feature>
<proteinExistence type="inferred from homology"/>
<dbReference type="PANTHER" id="PTHR37313:SF2">
    <property type="entry name" value="UPF0749 PROTEIN YLXX"/>
    <property type="match status" value="1"/>
</dbReference>
<organism evidence="4 5">
    <name type="scientific">Thermasporomyces composti</name>
    <dbReference type="NCBI Taxonomy" id="696763"/>
    <lineage>
        <taxon>Bacteria</taxon>
        <taxon>Bacillati</taxon>
        <taxon>Actinomycetota</taxon>
        <taxon>Actinomycetes</taxon>
        <taxon>Propionibacteriales</taxon>
        <taxon>Nocardioidaceae</taxon>
        <taxon>Thermasporomyces</taxon>
    </lineage>
</organism>
<dbReference type="Pfam" id="PF05949">
    <property type="entry name" value="DUF881"/>
    <property type="match status" value="1"/>
</dbReference>
<dbReference type="PANTHER" id="PTHR37313">
    <property type="entry name" value="UPF0749 PROTEIN RV1825"/>
    <property type="match status" value="1"/>
</dbReference>
<evidence type="ECO:0000256" key="1">
    <source>
        <dbReference type="ARBA" id="ARBA00009108"/>
    </source>
</evidence>
<dbReference type="OrthoDB" id="3211287at2"/>
<gene>
    <name evidence="4" type="ORF">DFJ64_0074</name>
</gene>
<dbReference type="Gene3D" id="3.30.70.1880">
    <property type="entry name" value="Protein of unknown function DUF881"/>
    <property type="match status" value="1"/>
</dbReference>
<dbReference type="AlphaFoldDB" id="A0A3D9V3B6"/>
<evidence type="ECO:0000313" key="5">
    <source>
        <dbReference type="Proteomes" id="UP000256485"/>
    </source>
</evidence>
<feature type="region of interest" description="Disordered" evidence="3">
    <location>
        <begin position="243"/>
        <end position="264"/>
    </location>
</feature>
<reference evidence="4 5" key="1">
    <citation type="submission" date="2018-08" db="EMBL/GenBank/DDBJ databases">
        <title>Sequencing the genomes of 1000 actinobacteria strains.</title>
        <authorList>
            <person name="Klenk H.-P."/>
        </authorList>
    </citation>
    <scope>NUCLEOTIDE SEQUENCE [LARGE SCALE GENOMIC DNA]</scope>
    <source>
        <strain evidence="4 5">DSM 22891</strain>
    </source>
</reference>
<comment type="caution">
    <text evidence="4">The sequence shown here is derived from an EMBL/GenBank/DDBJ whole genome shotgun (WGS) entry which is preliminary data.</text>
</comment>
<accession>A0A3D9V3B6</accession>
<dbReference type="InterPro" id="IPR010273">
    <property type="entry name" value="DUF881"/>
</dbReference>
<feature type="compositionally biased region" description="Low complexity" evidence="3">
    <location>
        <begin position="246"/>
        <end position="256"/>
    </location>
</feature>
<evidence type="ECO:0000256" key="2">
    <source>
        <dbReference type="SAM" id="Coils"/>
    </source>
</evidence>
<evidence type="ECO:0000313" key="4">
    <source>
        <dbReference type="EMBL" id="REF34710.1"/>
    </source>
</evidence>
<dbReference type="RefSeq" id="WP_115848624.1">
    <property type="nucleotide sequence ID" value="NZ_QTUC01000001.1"/>
</dbReference>
<dbReference type="EMBL" id="QTUC01000001">
    <property type="protein sequence ID" value="REF34710.1"/>
    <property type="molecule type" value="Genomic_DNA"/>
</dbReference>
<comment type="similarity">
    <text evidence="1">Belongs to the UPF0749 family.</text>
</comment>
<dbReference type="Proteomes" id="UP000256485">
    <property type="component" value="Unassembled WGS sequence"/>
</dbReference>
<evidence type="ECO:0000256" key="3">
    <source>
        <dbReference type="SAM" id="MobiDB-lite"/>
    </source>
</evidence>
<protein>
    <submittedName>
        <fullName evidence="4">Uncharacterized protein YlxW (UPF0749 family)</fullName>
    </submittedName>
</protein>
<keyword evidence="5" id="KW-1185">Reference proteome</keyword>
<dbReference type="GO" id="GO:0005886">
    <property type="term" value="C:plasma membrane"/>
    <property type="evidence" value="ECO:0007669"/>
    <property type="project" value="TreeGrafter"/>
</dbReference>